<dbReference type="Proteomes" id="UP000002735">
    <property type="component" value="Chromosome"/>
</dbReference>
<evidence type="ECO:0000313" key="3">
    <source>
        <dbReference type="Proteomes" id="UP000002735"/>
    </source>
</evidence>
<organism evidence="2 3">
    <name type="scientific">Dickeya chrysanthemi (strain Ech1591)</name>
    <name type="common">Dickeya zeae (strain Ech1591)</name>
    <dbReference type="NCBI Taxonomy" id="561229"/>
    <lineage>
        <taxon>Bacteria</taxon>
        <taxon>Pseudomonadati</taxon>
        <taxon>Pseudomonadota</taxon>
        <taxon>Gammaproteobacteria</taxon>
        <taxon>Enterobacterales</taxon>
        <taxon>Pectobacteriaceae</taxon>
        <taxon>Dickeya</taxon>
    </lineage>
</organism>
<proteinExistence type="predicted"/>
<feature type="domain" description="HTH cro/C1-type" evidence="1">
    <location>
        <begin position="40"/>
        <end position="95"/>
    </location>
</feature>
<reference evidence="2 3" key="1">
    <citation type="submission" date="2009-06" db="EMBL/GenBank/DDBJ databases">
        <title>Complete sequence of Dickeya zeae Ech1591.</title>
        <authorList>
            <consortium name="US DOE Joint Genome Institute"/>
            <person name="Lucas S."/>
            <person name="Copeland A."/>
            <person name="Lapidus A."/>
            <person name="Glavina del Rio T."/>
            <person name="Tice H."/>
            <person name="Bruce D."/>
            <person name="Goodwin L."/>
            <person name="Pitluck S."/>
            <person name="Chertkov O."/>
            <person name="Brettin T."/>
            <person name="Detter J.C."/>
            <person name="Han C."/>
            <person name="Larimer F."/>
            <person name="Land M."/>
            <person name="Hauser L."/>
            <person name="Kyrpides N."/>
            <person name="Ovchinnikova G."/>
            <person name="Balakrishnan V."/>
            <person name="Glasner J."/>
            <person name="Perna N.T."/>
        </authorList>
    </citation>
    <scope>NUCLEOTIDE SEQUENCE [LARGE SCALE GENOMIC DNA]</scope>
    <source>
        <strain evidence="2 3">Ech1591</strain>
    </source>
</reference>
<dbReference type="GO" id="GO:0003677">
    <property type="term" value="F:DNA binding"/>
    <property type="evidence" value="ECO:0007669"/>
    <property type="project" value="InterPro"/>
</dbReference>
<dbReference type="Gene3D" id="1.10.260.40">
    <property type="entry name" value="lambda repressor-like DNA-binding domains"/>
    <property type="match status" value="1"/>
</dbReference>
<dbReference type="SUPFAM" id="SSF47413">
    <property type="entry name" value="lambda repressor-like DNA-binding domains"/>
    <property type="match status" value="1"/>
</dbReference>
<dbReference type="AlphaFoldDB" id="C6CIT3"/>
<name>C6CIT3_DICC1</name>
<dbReference type="PROSITE" id="PS50943">
    <property type="entry name" value="HTH_CROC1"/>
    <property type="match status" value="1"/>
</dbReference>
<dbReference type="InterPro" id="IPR001387">
    <property type="entry name" value="Cro/C1-type_HTH"/>
</dbReference>
<gene>
    <name evidence="2" type="ordered locus">Dd1591_3364</name>
</gene>
<dbReference type="InterPro" id="IPR010982">
    <property type="entry name" value="Lambda_DNA-bd_dom_sf"/>
</dbReference>
<dbReference type="EMBL" id="CP001655">
    <property type="protein sequence ID" value="ACT08180.1"/>
    <property type="molecule type" value="Genomic_DNA"/>
</dbReference>
<dbReference type="PANTHER" id="PTHR37301:SF1">
    <property type="entry name" value="DNA-BINDING PROTEIN"/>
    <property type="match status" value="1"/>
</dbReference>
<evidence type="ECO:0000313" key="2">
    <source>
        <dbReference type="EMBL" id="ACT08180.1"/>
    </source>
</evidence>
<dbReference type="HOGENOM" id="CLU_066192_31_8_6"/>
<dbReference type="KEGG" id="dze:Dd1591_3364"/>
<protein>
    <submittedName>
        <fullName evidence="2">Transcriptional regulator, XRE family</fullName>
    </submittedName>
</protein>
<dbReference type="PANTHER" id="PTHR37301">
    <property type="entry name" value="DNA-BINDING PROTEIN-RELATED"/>
    <property type="match status" value="1"/>
</dbReference>
<dbReference type="eggNOG" id="COG3655">
    <property type="taxonomic scope" value="Bacteria"/>
</dbReference>
<dbReference type="SMART" id="SM00530">
    <property type="entry name" value="HTH_XRE"/>
    <property type="match status" value="1"/>
</dbReference>
<accession>C6CIT3</accession>
<sequence>MIFRGVCHKKCDLSHLLRRCILSVMSKLLVRRVMPIIIRLDVLLAQKKMKSRELARVIGITEQNLSLLKSGKVKSIRFDTLQSICEALSCQPGDVLEYLPEPLPEK</sequence>
<evidence type="ECO:0000259" key="1">
    <source>
        <dbReference type="PROSITE" id="PS50943"/>
    </source>
</evidence>
<dbReference type="CDD" id="cd00093">
    <property type="entry name" value="HTH_XRE"/>
    <property type="match status" value="1"/>
</dbReference>
<dbReference type="Pfam" id="PF13443">
    <property type="entry name" value="HTH_26"/>
    <property type="match status" value="1"/>
</dbReference>